<feature type="region of interest" description="Disordered" evidence="1">
    <location>
        <begin position="323"/>
        <end position="374"/>
    </location>
</feature>
<dbReference type="EMBL" id="JACYFU010000001">
    <property type="protein sequence ID" value="MBD8063990.1"/>
    <property type="molecule type" value="Genomic_DNA"/>
</dbReference>
<gene>
    <name evidence="2" type="ORF">IC608_00685</name>
</gene>
<organism evidence="2 3">
    <name type="scientific">Devosia oryzisoli</name>
    <dbReference type="NCBI Taxonomy" id="2774138"/>
    <lineage>
        <taxon>Bacteria</taxon>
        <taxon>Pseudomonadati</taxon>
        <taxon>Pseudomonadota</taxon>
        <taxon>Alphaproteobacteria</taxon>
        <taxon>Hyphomicrobiales</taxon>
        <taxon>Devosiaceae</taxon>
        <taxon>Devosia</taxon>
    </lineage>
</organism>
<proteinExistence type="predicted"/>
<dbReference type="InterPro" id="IPR022062">
    <property type="entry name" value="DUF3618"/>
</dbReference>
<protein>
    <submittedName>
        <fullName evidence="2">DUF3618 domain-containing protein</fullName>
    </submittedName>
</protein>
<evidence type="ECO:0000256" key="1">
    <source>
        <dbReference type="SAM" id="MobiDB-lite"/>
    </source>
</evidence>
<evidence type="ECO:0000313" key="3">
    <source>
        <dbReference type="Proteomes" id="UP000654108"/>
    </source>
</evidence>
<dbReference type="Pfam" id="PF12277">
    <property type="entry name" value="DUF3618"/>
    <property type="match status" value="1"/>
</dbReference>
<dbReference type="RefSeq" id="WP_191772113.1">
    <property type="nucleotide sequence ID" value="NZ_JACYFU010000001.1"/>
</dbReference>
<feature type="compositionally biased region" description="Basic and acidic residues" evidence="1">
    <location>
        <begin position="323"/>
        <end position="334"/>
    </location>
</feature>
<feature type="compositionally biased region" description="Low complexity" evidence="1">
    <location>
        <begin position="338"/>
        <end position="374"/>
    </location>
</feature>
<reference evidence="2" key="1">
    <citation type="submission" date="2020-09" db="EMBL/GenBank/DDBJ databases">
        <title>Genome seq and assembly of Devosia sp.</title>
        <authorList>
            <person name="Chhetri G."/>
        </authorList>
    </citation>
    <scope>NUCLEOTIDE SEQUENCE</scope>
    <source>
        <strain evidence="2">PTR5</strain>
    </source>
</reference>
<dbReference type="Gene3D" id="1.20.120.20">
    <property type="entry name" value="Apolipoprotein"/>
    <property type="match status" value="1"/>
</dbReference>
<sequence length="374" mass="39329">MAYDDHKSSAELQREVEQQRARLEDRIDSISEKLSPGQLVDELLTYTKGGGGAFVSSLQRNVTANPLPVALLGVSLAWLMAKPAPAAGTSTDADRAWDDSINGRRGYDGGETLEDDYPVAVITGTSLRRVSHRRDESGNHVSEFLDDAGKKYKAASDAAGRRAGHFVDETGKSFRGFTDAAGTRVEQFRDEAGNMLDEASGWASHNWRKAKDMLHGARHGLSQGMKGGAHHAAHAGEAMSAQVNSLNQTIMQQFKDQPLVAGALAFAVGAAFGAALPHTEQEDALMGDAADSAKSKLGEEAEHLYDQGREKASELYETATERAGDLYNKARDGVAEAGGSTSGSSTSGSSSGSGSSSSSFGTSGGTSSSTTYNS</sequence>
<dbReference type="Proteomes" id="UP000654108">
    <property type="component" value="Unassembled WGS sequence"/>
</dbReference>
<name>A0A927INZ2_9HYPH</name>
<keyword evidence="3" id="KW-1185">Reference proteome</keyword>
<accession>A0A927INZ2</accession>
<evidence type="ECO:0000313" key="2">
    <source>
        <dbReference type="EMBL" id="MBD8063990.1"/>
    </source>
</evidence>
<dbReference type="AlphaFoldDB" id="A0A927INZ2"/>
<comment type="caution">
    <text evidence="2">The sequence shown here is derived from an EMBL/GenBank/DDBJ whole genome shotgun (WGS) entry which is preliminary data.</text>
</comment>